<dbReference type="InterPro" id="IPR036705">
    <property type="entry name" value="Ribosyl_crysJ1_sf"/>
</dbReference>
<keyword evidence="1" id="KW-0460">Magnesium</keyword>
<dbReference type="PaxDb" id="537011-PREVCOP_05719"/>
<dbReference type="GO" id="GO:0046872">
    <property type="term" value="F:metal ion binding"/>
    <property type="evidence" value="ECO:0007669"/>
    <property type="project" value="UniProtKB-KW"/>
</dbReference>
<feature type="binding site" evidence="1">
    <location>
        <position position="79"/>
    </location>
    <ligand>
        <name>Mg(2+)</name>
        <dbReference type="ChEBI" id="CHEBI:18420"/>
        <label>1</label>
    </ligand>
</feature>
<feature type="binding site" evidence="1">
    <location>
        <position position="281"/>
    </location>
    <ligand>
        <name>Mg(2+)</name>
        <dbReference type="ChEBI" id="CHEBI:18420"/>
        <label>1</label>
    </ligand>
</feature>
<organism evidence="2 3">
    <name type="scientific">Segatella copri DSM 18205</name>
    <dbReference type="NCBI Taxonomy" id="537011"/>
    <lineage>
        <taxon>Bacteria</taxon>
        <taxon>Pseudomonadati</taxon>
        <taxon>Bacteroidota</taxon>
        <taxon>Bacteroidia</taxon>
        <taxon>Bacteroidales</taxon>
        <taxon>Prevotellaceae</taxon>
        <taxon>Segatella</taxon>
    </lineage>
</organism>
<evidence type="ECO:0000313" key="2">
    <source>
        <dbReference type="EMBL" id="EFB34739.1"/>
    </source>
</evidence>
<evidence type="ECO:0000313" key="3">
    <source>
        <dbReference type="Proteomes" id="UP000004477"/>
    </source>
</evidence>
<dbReference type="GO" id="GO:0016787">
    <property type="term" value="F:hydrolase activity"/>
    <property type="evidence" value="ECO:0007669"/>
    <property type="project" value="UniProtKB-KW"/>
</dbReference>
<dbReference type="Gene3D" id="1.10.4080.10">
    <property type="entry name" value="ADP-ribosylation/Crystallin J1"/>
    <property type="match status" value="1"/>
</dbReference>
<feature type="binding site" evidence="1">
    <location>
        <position position="78"/>
    </location>
    <ligand>
        <name>Mg(2+)</name>
        <dbReference type="ChEBI" id="CHEBI:18420"/>
        <label>1</label>
    </ligand>
</feature>
<keyword evidence="1" id="KW-0479">Metal-binding</keyword>
<dbReference type="PANTHER" id="PTHR16222:SF28">
    <property type="entry name" value="ADP-RIBOSYLGLYCOHYDROLASE"/>
    <property type="match status" value="1"/>
</dbReference>
<dbReference type="HOGENOM" id="CLU_024566_9_1_10"/>
<dbReference type="AlphaFoldDB" id="D1PER3"/>
<comment type="caution">
    <text evidence="2">The sequence shown here is derived from an EMBL/GenBank/DDBJ whole genome shotgun (WGS) entry which is preliminary data.</text>
</comment>
<dbReference type="Pfam" id="PF03747">
    <property type="entry name" value="ADP_ribosyl_GH"/>
    <property type="match status" value="1"/>
</dbReference>
<accession>D1PER3</accession>
<dbReference type="EMBL" id="ACBX02000029">
    <property type="protein sequence ID" value="EFB34739.1"/>
    <property type="molecule type" value="Genomic_DNA"/>
</dbReference>
<dbReference type="Proteomes" id="UP000004477">
    <property type="component" value="Unassembled WGS sequence"/>
</dbReference>
<feature type="binding site" evidence="1">
    <location>
        <position position="80"/>
    </location>
    <ligand>
        <name>Mg(2+)</name>
        <dbReference type="ChEBI" id="CHEBI:18420"/>
        <label>1</label>
    </ligand>
</feature>
<dbReference type="PANTHER" id="PTHR16222">
    <property type="entry name" value="ADP-RIBOSYLGLYCOHYDROLASE"/>
    <property type="match status" value="1"/>
</dbReference>
<evidence type="ECO:0000256" key="1">
    <source>
        <dbReference type="PIRSR" id="PIRSR605502-1"/>
    </source>
</evidence>
<sequence>MDDFTIVGCMNRKNMENETLKERFLGTIFGQAVGDALGLSTEFMSKQEVDRFYPNGIEDYSQIVQDDHRRRWQRGDWTDDTDMMLCILDSFVACQKVDILDIARRFKEWMMNGGMGIGRHTYNVMALGDYTSNPQKAAEIIWKMGKKKAAANGAVMRTSVVGLLKDNVANNAENICKLTHYDPRCVGSCVIVSSIIHALVFEDRILDYEDVIGIAKQYDERIVPFIDLAYYEGLDSLCLDDENSMGYTLGTLGAALWAYWHATSYKEGILKIVLSGGDADTNAAVAGATLGAKFGICHIPEEWKNGLLHASMLHDKVQNLYFYNHRHSRKVSLMTKNGNV</sequence>
<dbReference type="SUPFAM" id="SSF101478">
    <property type="entry name" value="ADP-ribosylglycohydrolase"/>
    <property type="match status" value="1"/>
</dbReference>
<dbReference type="InterPro" id="IPR005502">
    <property type="entry name" value="Ribosyl_crysJ1"/>
</dbReference>
<keyword evidence="3" id="KW-1185">Reference proteome</keyword>
<gene>
    <name evidence="2" type="ORF">PREVCOP_05719</name>
</gene>
<proteinExistence type="predicted"/>
<feature type="binding site" evidence="1">
    <location>
        <position position="278"/>
    </location>
    <ligand>
        <name>Mg(2+)</name>
        <dbReference type="ChEBI" id="CHEBI:18420"/>
        <label>1</label>
    </ligand>
</feature>
<reference evidence="2" key="1">
    <citation type="submission" date="2009-11" db="EMBL/GenBank/DDBJ databases">
        <authorList>
            <person name="Weinstock G."/>
            <person name="Sodergren E."/>
            <person name="Clifton S."/>
            <person name="Fulton L."/>
            <person name="Fulton B."/>
            <person name="Courtney L."/>
            <person name="Fronick C."/>
            <person name="Harrison M."/>
            <person name="Strong C."/>
            <person name="Farmer C."/>
            <person name="Delahaunty K."/>
            <person name="Markovic C."/>
            <person name="Hall O."/>
            <person name="Minx P."/>
            <person name="Tomlinson C."/>
            <person name="Mitreva M."/>
            <person name="Nelson J."/>
            <person name="Hou S."/>
            <person name="Wollam A."/>
            <person name="Pepin K.H."/>
            <person name="Johnson M."/>
            <person name="Bhonagiri V."/>
            <person name="Nash W.E."/>
            <person name="Warren W."/>
            <person name="Chinwalla A."/>
            <person name="Mardis E.R."/>
            <person name="Wilson R.K."/>
        </authorList>
    </citation>
    <scope>NUCLEOTIDE SEQUENCE [LARGE SCALE GENOMIC DNA]</scope>
    <source>
        <strain evidence="2">DSM 18205</strain>
    </source>
</reference>
<comment type="cofactor">
    <cofactor evidence="1">
        <name>Mg(2+)</name>
        <dbReference type="ChEBI" id="CHEBI:18420"/>
    </cofactor>
    <text evidence="1">Binds 2 magnesium ions per subunit.</text>
</comment>
<name>D1PER3_9BACT</name>
<dbReference type="InterPro" id="IPR050792">
    <property type="entry name" value="ADP-ribosylglycohydrolase"/>
</dbReference>
<feature type="binding site" evidence="1">
    <location>
        <position position="280"/>
    </location>
    <ligand>
        <name>Mg(2+)</name>
        <dbReference type="ChEBI" id="CHEBI:18420"/>
        <label>1</label>
    </ligand>
</feature>
<protein>
    <submittedName>
        <fullName evidence="2">ADP-ribosylglycohydrolase</fullName>
    </submittedName>
</protein>
<dbReference type="STRING" id="537011.PREVCOP_05719"/>